<reference evidence="3" key="1">
    <citation type="submission" date="2021-01" db="EMBL/GenBank/DDBJ databases">
        <title>A chromosome-scale assembly of European eel, Anguilla anguilla.</title>
        <authorList>
            <person name="Henkel C."/>
            <person name="Jong-Raadsen S.A."/>
            <person name="Dufour S."/>
            <person name="Weltzien F.-A."/>
            <person name="Palstra A.P."/>
            <person name="Pelster B."/>
            <person name="Spaink H.P."/>
            <person name="Van Den Thillart G.E."/>
            <person name="Jansen H."/>
            <person name="Zahm M."/>
            <person name="Klopp C."/>
            <person name="Cedric C."/>
            <person name="Louis A."/>
            <person name="Berthelot C."/>
            <person name="Parey E."/>
            <person name="Roest Crollius H."/>
            <person name="Montfort J."/>
            <person name="Robinson-Rechavi M."/>
            <person name="Bucao C."/>
            <person name="Bouchez O."/>
            <person name="Gislard M."/>
            <person name="Lluch J."/>
            <person name="Milhes M."/>
            <person name="Lampietro C."/>
            <person name="Lopez Roques C."/>
            <person name="Donnadieu C."/>
            <person name="Braasch I."/>
            <person name="Desvignes T."/>
            <person name="Postlethwait J."/>
            <person name="Bobe J."/>
            <person name="Guiguen Y."/>
            <person name="Dirks R."/>
        </authorList>
    </citation>
    <scope>NUCLEOTIDE SEQUENCE</scope>
    <source>
        <strain evidence="3">Tag_6206</strain>
        <tissue evidence="3">Liver</tissue>
    </source>
</reference>
<gene>
    <name evidence="3" type="ORF">ANANG_G00026530</name>
</gene>
<name>A0A9D3SCG1_ANGAN</name>
<dbReference type="AlphaFoldDB" id="A0A9D3SCG1"/>
<organism evidence="3 4">
    <name type="scientific">Anguilla anguilla</name>
    <name type="common">European freshwater eel</name>
    <name type="synonym">Muraena anguilla</name>
    <dbReference type="NCBI Taxonomy" id="7936"/>
    <lineage>
        <taxon>Eukaryota</taxon>
        <taxon>Metazoa</taxon>
        <taxon>Chordata</taxon>
        <taxon>Craniata</taxon>
        <taxon>Vertebrata</taxon>
        <taxon>Euteleostomi</taxon>
        <taxon>Actinopterygii</taxon>
        <taxon>Neopterygii</taxon>
        <taxon>Teleostei</taxon>
        <taxon>Anguilliformes</taxon>
        <taxon>Anguillidae</taxon>
        <taxon>Anguilla</taxon>
    </lineage>
</organism>
<sequence>MCSSRSNMLTLLHLCVGLSYPSQDFYVKGVTFWKKQVLADISVVVYHEDENFPVCHKTQYCISPVQQEPGQQEVGSGQQKVGPDLQEVGSGQQKVGPDLQEVGSGQQKVGPDLQEVGSGQHINTAPLGSHRPAHQQRLQRNSLGHGLKKGP</sequence>
<comment type="caution">
    <text evidence="3">The sequence shown here is derived from an EMBL/GenBank/DDBJ whole genome shotgun (WGS) entry which is preliminary data.</text>
</comment>
<keyword evidence="2" id="KW-0732">Signal</keyword>
<evidence type="ECO:0000313" key="3">
    <source>
        <dbReference type="EMBL" id="KAG5858102.1"/>
    </source>
</evidence>
<dbReference type="Proteomes" id="UP001044222">
    <property type="component" value="Unassembled WGS sequence"/>
</dbReference>
<feature type="chain" id="PRO_5039170499" evidence="2">
    <location>
        <begin position="18"/>
        <end position="151"/>
    </location>
</feature>
<keyword evidence="4" id="KW-1185">Reference proteome</keyword>
<dbReference type="EMBL" id="JAFIRN010000001">
    <property type="protein sequence ID" value="KAG5858102.1"/>
    <property type="molecule type" value="Genomic_DNA"/>
</dbReference>
<evidence type="ECO:0000313" key="4">
    <source>
        <dbReference type="Proteomes" id="UP001044222"/>
    </source>
</evidence>
<evidence type="ECO:0000256" key="2">
    <source>
        <dbReference type="SAM" id="SignalP"/>
    </source>
</evidence>
<protein>
    <submittedName>
        <fullName evidence="3">Uncharacterized protein</fullName>
    </submittedName>
</protein>
<feature type="region of interest" description="Disordered" evidence="1">
    <location>
        <begin position="67"/>
        <end position="151"/>
    </location>
</feature>
<feature type="signal peptide" evidence="2">
    <location>
        <begin position="1"/>
        <end position="17"/>
    </location>
</feature>
<proteinExistence type="predicted"/>
<evidence type="ECO:0000256" key="1">
    <source>
        <dbReference type="SAM" id="MobiDB-lite"/>
    </source>
</evidence>
<accession>A0A9D3SCG1</accession>
<feature type="compositionally biased region" description="Polar residues" evidence="1">
    <location>
        <begin position="67"/>
        <end position="79"/>
    </location>
</feature>